<dbReference type="InterPro" id="IPR008207">
    <property type="entry name" value="Sig_transdc_His_kin_Hpt_dom"/>
</dbReference>
<keyword evidence="1" id="KW-0597">Phosphoprotein</keyword>
<accession>A0ABP9UDV8</accession>
<reference evidence="3 4" key="1">
    <citation type="submission" date="2024-02" db="EMBL/GenBank/DDBJ databases">
        <title>Deinococcus caeni NBRC 101312.</title>
        <authorList>
            <person name="Ichikawa N."/>
            <person name="Katano-Makiyama Y."/>
            <person name="Hidaka K."/>
        </authorList>
    </citation>
    <scope>NUCLEOTIDE SEQUENCE [LARGE SCALE GENOMIC DNA]</scope>
    <source>
        <strain evidence="3 4">NBRC 101312</strain>
    </source>
</reference>
<evidence type="ECO:0000313" key="3">
    <source>
        <dbReference type="EMBL" id="GAA5440378.1"/>
    </source>
</evidence>
<comment type="caution">
    <text evidence="3">The sequence shown here is derived from an EMBL/GenBank/DDBJ whole genome shotgun (WGS) entry which is preliminary data.</text>
</comment>
<dbReference type="SMART" id="SM00073">
    <property type="entry name" value="HPT"/>
    <property type="match status" value="1"/>
</dbReference>
<evidence type="ECO:0000313" key="4">
    <source>
        <dbReference type="Proteomes" id="UP001423409"/>
    </source>
</evidence>
<evidence type="ECO:0000256" key="1">
    <source>
        <dbReference type="PROSITE-ProRule" id="PRU00110"/>
    </source>
</evidence>
<dbReference type="EMBL" id="BAABQU010000020">
    <property type="protein sequence ID" value="GAA5440378.1"/>
    <property type="molecule type" value="Genomic_DNA"/>
</dbReference>
<keyword evidence="4" id="KW-1185">Reference proteome</keyword>
<gene>
    <name evidence="3" type="ORF">Dcae01_01891</name>
</gene>
<dbReference type="Proteomes" id="UP001423409">
    <property type="component" value="Unassembled WGS sequence"/>
</dbReference>
<dbReference type="PANTHER" id="PTHR43395">
    <property type="entry name" value="SENSOR HISTIDINE KINASE CHEA"/>
    <property type="match status" value="1"/>
</dbReference>
<dbReference type="InterPro" id="IPR036641">
    <property type="entry name" value="HPT_dom_sf"/>
</dbReference>
<sequence length="264" mass="27428">MTLDPHDFLPLFAQETASQLGALEAALHALEDHPDDAGALRSAFQAAHSIKGGAAMLELHALHELMGAFEDLLQHLRDQPGGNGAWLPDAFTARDLILAQLADLRPGAPAPPEVRQLIMNLRGHTRPAPVPALDREPAPVPVPAARTDPPADPPAAPAAAVMDVSALAAASTGEHLRALGFTVQVAGGVVPFAGQRLGVVSARLAERALEAGWPAGHLSVLSESAAVRAAWAARGLRVTGRPVRAARDTVPDAWVAAALQGRPE</sequence>
<organism evidence="3 4">
    <name type="scientific">Deinococcus caeni</name>
    <dbReference type="NCBI Taxonomy" id="569127"/>
    <lineage>
        <taxon>Bacteria</taxon>
        <taxon>Thermotogati</taxon>
        <taxon>Deinococcota</taxon>
        <taxon>Deinococci</taxon>
        <taxon>Deinococcales</taxon>
        <taxon>Deinococcaceae</taxon>
        <taxon>Deinococcus</taxon>
    </lineage>
</organism>
<feature type="modified residue" description="Phosphohistidine" evidence="1">
    <location>
        <position position="48"/>
    </location>
</feature>
<dbReference type="PROSITE" id="PS50894">
    <property type="entry name" value="HPT"/>
    <property type="match status" value="1"/>
</dbReference>
<protein>
    <recommendedName>
        <fullName evidence="2">HPt domain-containing protein</fullName>
    </recommendedName>
</protein>
<dbReference type="PANTHER" id="PTHR43395:SF10">
    <property type="entry name" value="CHEMOTAXIS PROTEIN CHEA"/>
    <property type="match status" value="1"/>
</dbReference>
<dbReference type="CDD" id="cd00088">
    <property type="entry name" value="HPT"/>
    <property type="match status" value="1"/>
</dbReference>
<dbReference type="Gene3D" id="1.20.120.160">
    <property type="entry name" value="HPT domain"/>
    <property type="match status" value="1"/>
</dbReference>
<evidence type="ECO:0000259" key="2">
    <source>
        <dbReference type="PROSITE" id="PS50894"/>
    </source>
</evidence>
<feature type="domain" description="HPt" evidence="2">
    <location>
        <begin position="1"/>
        <end position="104"/>
    </location>
</feature>
<dbReference type="RefSeq" id="WP_345444923.1">
    <property type="nucleotide sequence ID" value="NZ_BAABQU010000020.1"/>
</dbReference>
<dbReference type="Pfam" id="PF01627">
    <property type="entry name" value="Hpt"/>
    <property type="match status" value="1"/>
</dbReference>
<dbReference type="InterPro" id="IPR051315">
    <property type="entry name" value="Bact_Chemotaxis_CheA"/>
</dbReference>
<dbReference type="SUPFAM" id="SSF47226">
    <property type="entry name" value="Histidine-containing phosphotransfer domain, HPT domain"/>
    <property type="match status" value="1"/>
</dbReference>
<proteinExistence type="predicted"/>
<name>A0ABP9UDV8_9DEIO</name>